<keyword evidence="5" id="KW-1185">Reference proteome</keyword>
<comment type="caution">
    <text evidence="4">The sequence shown here is derived from an EMBL/GenBank/DDBJ whole genome shotgun (WGS) entry which is preliminary data.</text>
</comment>
<proteinExistence type="predicted"/>
<dbReference type="PANTHER" id="PTHR48081">
    <property type="entry name" value="AB HYDROLASE SUPERFAMILY PROTEIN C4A8.06C"/>
    <property type="match status" value="1"/>
</dbReference>
<evidence type="ECO:0000313" key="5">
    <source>
        <dbReference type="Proteomes" id="UP001176521"/>
    </source>
</evidence>
<dbReference type="InterPro" id="IPR013094">
    <property type="entry name" value="AB_hydrolase_3"/>
</dbReference>
<dbReference type="Pfam" id="PF07859">
    <property type="entry name" value="Abhydrolase_3"/>
    <property type="match status" value="1"/>
</dbReference>
<feature type="chain" id="PRO_5042865429" description="Alpha/beta hydrolase fold-3 domain-containing protein" evidence="2">
    <location>
        <begin position="23"/>
        <end position="392"/>
    </location>
</feature>
<sequence length="392" mass="43464">MFEGLLLSLVQLPFLPVTLFLAARDLVYTPAGVSLTMRVVLLNMRLRFAKHIRHLSAMQPLVNRINAKYSTEYCNAIPKPPKSVRAREIKLAAPAWSSTLAASPHAWKWFLIEPVRAFPSKRPFILYSHGGSFVKTIDPLHFKFLYEICERTGAVILMHDYPRPPAGASHEETYDVLTELIETLVAKPDTLNASSLAADEEHVLKAFQSRTKLVFMGDSAGGTISLALCLELLNRGLNDGLPEEAILISPALDGRLLDAEVHDWKDPWLSIRPCHTVCAAWAGPNRPITHYLISPALASEDLLRALLRSKTRITNFKGTADILLPGSLLFHERIEKVVSDGLGEKQGGGAFLDERVRFVKGVGMPHVWPLIPIPTPEVRDARRAIVATINSD</sequence>
<dbReference type="GO" id="GO:0016787">
    <property type="term" value="F:hydrolase activity"/>
    <property type="evidence" value="ECO:0007669"/>
    <property type="project" value="UniProtKB-KW"/>
</dbReference>
<accession>A0AAN6G9U4</accession>
<dbReference type="SUPFAM" id="SSF53474">
    <property type="entry name" value="alpha/beta-Hydrolases"/>
    <property type="match status" value="1"/>
</dbReference>
<dbReference type="PANTHER" id="PTHR48081:SF8">
    <property type="entry name" value="ALPHA_BETA HYDROLASE FOLD-3 DOMAIN-CONTAINING PROTEIN-RELATED"/>
    <property type="match status" value="1"/>
</dbReference>
<evidence type="ECO:0000256" key="1">
    <source>
        <dbReference type="ARBA" id="ARBA00022801"/>
    </source>
</evidence>
<feature type="domain" description="Alpha/beta hydrolase fold-3" evidence="3">
    <location>
        <begin position="125"/>
        <end position="334"/>
    </location>
</feature>
<evidence type="ECO:0000313" key="4">
    <source>
        <dbReference type="EMBL" id="KAK0528738.1"/>
    </source>
</evidence>
<evidence type="ECO:0000259" key="3">
    <source>
        <dbReference type="Pfam" id="PF07859"/>
    </source>
</evidence>
<feature type="signal peptide" evidence="2">
    <location>
        <begin position="1"/>
        <end position="22"/>
    </location>
</feature>
<evidence type="ECO:0000256" key="2">
    <source>
        <dbReference type="SAM" id="SignalP"/>
    </source>
</evidence>
<name>A0AAN6G9U4_9BASI</name>
<dbReference type="AlphaFoldDB" id="A0AAN6G9U4"/>
<keyword evidence="2" id="KW-0732">Signal</keyword>
<dbReference type="InterPro" id="IPR029058">
    <property type="entry name" value="AB_hydrolase_fold"/>
</dbReference>
<dbReference type="EMBL" id="JAPDMQ010000264">
    <property type="protein sequence ID" value="KAK0528738.1"/>
    <property type="molecule type" value="Genomic_DNA"/>
</dbReference>
<organism evidence="4 5">
    <name type="scientific">Tilletia horrida</name>
    <dbReference type="NCBI Taxonomy" id="155126"/>
    <lineage>
        <taxon>Eukaryota</taxon>
        <taxon>Fungi</taxon>
        <taxon>Dikarya</taxon>
        <taxon>Basidiomycota</taxon>
        <taxon>Ustilaginomycotina</taxon>
        <taxon>Exobasidiomycetes</taxon>
        <taxon>Tilletiales</taxon>
        <taxon>Tilletiaceae</taxon>
        <taxon>Tilletia</taxon>
    </lineage>
</organism>
<reference evidence="4" key="1">
    <citation type="journal article" date="2023" name="PhytoFront">
        <title>Draft Genome Resources of Seven Strains of Tilletia horrida, Causal Agent of Kernel Smut of Rice.</title>
        <authorList>
            <person name="Khanal S."/>
            <person name="Antony Babu S."/>
            <person name="Zhou X.G."/>
        </authorList>
    </citation>
    <scope>NUCLEOTIDE SEQUENCE</scope>
    <source>
        <strain evidence="4">TX3</strain>
    </source>
</reference>
<protein>
    <recommendedName>
        <fullName evidence="3">Alpha/beta hydrolase fold-3 domain-containing protein</fullName>
    </recommendedName>
</protein>
<keyword evidence="1" id="KW-0378">Hydrolase</keyword>
<dbReference type="InterPro" id="IPR050300">
    <property type="entry name" value="GDXG_lipolytic_enzyme"/>
</dbReference>
<gene>
    <name evidence="4" type="ORF">OC842_004454</name>
</gene>
<dbReference type="Proteomes" id="UP001176521">
    <property type="component" value="Unassembled WGS sequence"/>
</dbReference>
<dbReference type="Gene3D" id="3.40.50.1820">
    <property type="entry name" value="alpha/beta hydrolase"/>
    <property type="match status" value="1"/>
</dbReference>